<dbReference type="InterPro" id="IPR003817">
    <property type="entry name" value="PS_Dcarbxylase"/>
</dbReference>
<keyword evidence="1" id="KW-1003">Cell membrane</keyword>
<dbReference type="RefSeq" id="WP_057952453.1">
    <property type="nucleotide sequence ID" value="NZ_CP013118.1"/>
</dbReference>
<keyword evidence="6" id="KW-0865">Zymogen</keyword>
<evidence type="ECO:0000313" key="13">
    <source>
        <dbReference type="Proteomes" id="UP000064893"/>
    </source>
</evidence>
<sequence>MKIHRAGYKIIIITILILLLLTAGMHFIFNSFYATLITGIVALGIVVFVLRFFRVPGRLVNTEKDVLVAPADGTVVAIEEVFEEEFLQKKALQISIFMSVWNVHINWFPANGIMKEFRYHPGKFLVARHPKSSVLNERTSILMETSEKVPVVIRQIAGIVARRIENYVKDANSKVTVGQEMGFIKFGSRVDVFVPLNSDLKINIGQKVRGKVTRIAQIPDIAYVS</sequence>
<keyword evidence="7" id="KW-0594">Phospholipid biosynthesis</keyword>
<evidence type="ECO:0000256" key="2">
    <source>
        <dbReference type="ARBA" id="ARBA00022516"/>
    </source>
</evidence>
<reference evidence="12 13" key="1">
    <citation type="submission" date="2015-11" db="EMBL/GenBank/DDBJ databases">
        <title>Description and complete genome sequence of a novel strain predominating in hypersaline microbial mats and representing a new family of the Bacteriodetes phylum.</title>
        <authorList>
            <person name="Spring S."/>
            <person name="Bunk B."/>
            <person name="Sproer C."/>
            <person name="Klenk H.-P."/>
        </authorList>
    </citation>
    <scope>NUCLEOTIDE SEQUENCE [LARGE SCALE GENOMIC DNA]</scope>
    <source>
        <strain evidence="12 13">L21-Spi-D4</strain>
    </source>
</reference>
<dbReference type="GO" id="GO:0004609">
    <property type="term" value="F:phosphatidylserine decarboxylase activity"/>
    <property type="evidence" value="ECO:0007669"/>
    <property type="project" value="UniProtKB-EC"/>
</dbReference>
<proteinExistence type="predicted"/>
<keyword evidence="4" id="KW-0443">Lipid metabolism</keyword>
<keyword evidence="8 12" id="KW-0456">Lyase</keyword>
<protein>
    <submittedName>
        <fullName evidence="12">Phosphatidylserine decarboxylase proenzyme</fullName>
        <ecNumber evidence="12">4.1.1.65</ecNumber>
    </submittedName>
</protein>
<dbReference type="Pfam" id="PF02666">
    <property type="entry name" value="PS_Dcarbxylase"/>
    <property type="match status" value="1"/>
</dbReference>
<evidence type="ECO:0000256" key="8">
    <source>
        <dbReference type="ARBA" id="ARBA00023239"/>
    </source>
</evidence>
<evidence type="ECO:0000256" key="1">
    <source>
        <dbReference type="ARBA" id="ARBA00022475"/>
    </source>
</evidence>
<dbReference type="Proteomes" id="UP000064893">
    <property type="component" value="Chromosome"/>
</dbReference>
<dbReference type="AlphaFoldDB" id="A0A0S2HY04"/>
<dbReference type="PANTHER" id="PTHR35809:SF1">
    <property type="entry name" value="ARCHAETIDYLSERINE DECARBOXYLASE PROENZYME-RELATED"/>
    <property type="match status" value="1"/>
</dbReference>
<feature type="transmembrane region" description="Helical" evidence="11">
    <location>
        <begin position="7"/>
        <end position="27"/>
    </location>
</feature>
<gene>
    <name evidence="12" type="primary">psd</name>
    <name evidence="12" type="ORF">L21SP5_01289</name>
</gene>
<dbReference type="STRING" id="1307839.L21SP5_01289"/>
<keyword evidence="5 11" id="KW-0472">Membrane</keyword>
<evidence type="ECO:0000256" key="11">
    <source>
        <dbReference type="SAM" id="Phobius"/>
    </source>
</evidence>
<keyword evidence="11" id="KW-1133">Transmembrane helix</keyword>
<dbReference type="NCBIfam" id="NF003678">
    <property type="entry name" value="PRK05305.1-2"/>
    <property type="match status" value="1"/>
</dbReference>
<dbReference type="GO" id="GO:0008654">
    <property type="term" value="P:phospholipid biosynthetic process"/>
    <property type="evidence" value="ECO:0007669"/>
    <property type="project" value="UniProtKB-KW"/>
</dbReference>
<evidence type="ECO:0000256" key="5">
    <source>
        <dbReference type="ARBA" id="ARBA00023136"/>
    </source>
</evidence>
<keyword evidence="13" id="KW-1185">Reference proteome</keyword>
<accession>A0A0S2HY04</accession>
<evidence type="ECO:0000256" key="7">
    <source>
        <dbReference type="ARBA" id="ARBA00023209"/>
    </source>
</evidence>
<dbReference type="KEGG" id="blq:L21SP5_01289"/>
<keyword evidence="9" id="KW-1208">Phospholipid metabolism</keyword>
<evidence type="ECO:0000256" key="3">
    <source>
        <dbReference type="ARBA" id="ARBA00022793"/>
    </source>
</evidence>
<dbReference type="OrthoDB" id="9790893at2"/>
<dbReference type="PATRIC" id="fig|1307839.3.peg.1381"/>
<keyword evidence="2" id="KW-0444">Lipid biosynthesis</keyword>
<dbReference type="PANTHER" id="PTHR35809">
    <property type="entry name" value="ARCHAETIDYLSERINE DECARBOXYLASE PROENZYME-RELATED"/>
    <property type="match status" value="1"/>
</dbReference>
<dbReference type="InterPro" id="IPR033175">
    <property type="entry name" value="PSD-A"/>
</dbReference>
<name>A0A0S2HY04_9BACT</name>
<dbReference type="EMBL" id="CP013118">
    <property type="protein sequence ID" value="ALO14943.1"/>
    <property type="molecule type" value="Genomic_DNA"/>
</dbReference>
<feature type="transmembrane region" description="Helical" evidence="11">
    <location>
        <begin position="33"/>
        <end position="53"/>
    </location>
</feature>
<evidence type="ECO:0000313" key="12">
    <source>
        <dbReference type="EMBL" id="ALO14943.1"/>
    </source>
</evidence>
<evidence type="ECO:0000256" key="4">
    <source>
        <dbReference type="ARBA" id="ARBA00023098"/>
    </source>
</evidence>
<keyword evidence="3" id="KW-0210">Decarboxylase</keyword>
<evidence type="ECO:0000256" key="10">
    <source>
        <dbReference type="ARBA" id="ARBA00023317"/>
    </source>
</evidence>
<dbReference type="EC" id="4.1.1.65" evidence="12"/>
<evidence type="ECO:0000256" key="6">
    <source>
        <dbReference type="ARBA" id="ARBA00023145"/>
    </source>
</evidence>
<keyword evidence="11" id="KW-0812">Transmembrane</keyword>
<evidence type="ECO:0000256" key="9">
    <source>
        <dbReference type="ARBA" id="ARBA00023264"/>
    </source>
</evidence>
<organism evidence="12 13">
    <name type="scientific">Salinivirga cyanobacteriivorans</name>
    <dbReference type="NCBI Taxonomy" id="1307839"/>
    <lineage>
        <taxon>Bacteria</taxon>
        <taxon>Pseudomonadati</taxon>
        <taxon>Bacteroidota</taxon>
        <taxon>Bacteroidia</taxon>
        <taxon>Bacteroidales</taxon>
        <taxon>Salinivirgaceae</taxon>
        <taxon>Salinivirga</taxon>
    </lineage>
</organism>
<keyword evidence="10" id="KW-0670">Pyruvate</keyword>